<reference evidence="2" key="1">
    <citation type="journal article" date="2017" name="Nature">
        <title>The genome of Chenopodium quinoa.</title>
        <authorList>
            <person name="Jarvis D.E."/>
            <person name="Ho Y.S."/>
            <person name="Lightfoot D.J."/>
            <person name="Schmoeckel S.M."/>
            <person name="Li B."/>
            <person name="Borm T.J.A."/>
            <person name="Ohyanagi H."/>
            <person name="Mineta K."/>
            <person name="Michell C.T."/>
            <person name="Saber N."/>
            <person name="Kharbatia N.M."/>
            <person name="Rupper R.R."/>
            <person name="Sharp A.R."/>
            <person name="Dally N."/>
            <person name="Boughton B.A."/>
            <person name="Woo Y.H."/>
            <person name="Gao G."/>
            <person name="Schijlen E.G.W.M."/>
            <person name="Guo X."/>
            <person name="Momin A.A."/>
            <person name="Negrao S."/>
            <person name="Al-Babili S."/>
            <person name="Gehring C."/>
            <person name="Roessner U."/>
            <person name="Jung C."/>
            <person name="Murphy K."/>
            <person name="Arold S.T."/>
            <person name="Gojobori T."/>
            <person name="van der Linden C.G."/>
            <person name="van Loo E.N."/>
            <person name="Jellen E.N."/>
            <person name="Maughan P.J."/>
            <person name="Tester M."/>
        </authorList>
    </citation>
    <scope>NUCLEOTIDE SEQUENCE [LARGE SCALE GENOMIC DNA]</scope>
    <source>
        <strain evidence="2">cv. PI 614886</strain>
    </source>
</reference>
<dbReference type="PANTHER" id="PTHR31170">
    <property type="entry name" value="BNAC04G53230D PROTEIN"/>
    <property type="match status" value="1"/>
</dbReference>
<keyword evidence="3" id="KW-1185">Reference proteome</keyword>
<dbReference type="PANTHER" id="PTHR31170:SF25">
    <property type="entry name" value="BNAA09G04570D PROTEIN"/>
    <property type="match status" value="1"/>
</dbReference>
<evidence type="ECO:0000313" key="3">
    <source>
        <dbReference type="Proteomes" id="UP000596660"/>
    </source>
</evidence>
<accession>A0A803KQ21</accession>
<protein>
    <submittedName>
        <fullName evidence="2">Uncharacterized protein</fullName>
    </submittedName>
</protein>
<dbReference type="Proteomes" id="UP000596660">
    <property type="component" value="Unplaced"/>
</dbReference>
<dbReference type="Gramene" id="AUR62001127-RA">
    <property type="protein sequence ID" value="AUR62001127-RA:cds"/>
    <property type="gene ID" value="AUR62001127"/>
</dbReference>
<evidence type="ECO:0000313" key="2">
    <source>
        <dbReference type="EnsemblPlants" id="AUR62001127-RA:cds"/>
    </source>
</evidence>
<dbReference type="AlphaFoldDB" id="A0A803KQ21"/>
<sequence>MDPHNSLPQEQLEWVISIRGKLKEARQYAARKPWEKWCIYRVPCRLREVQESRKTYEPQTISIGPFHTGSEQVLDMDRHKWIALNQILERTGQDLNLYLDTIKEVEEQARAYYQQQFVHLSSNKFVEMMVLDGCFILELFRCYPGSGTKGNPVFCNQRIIDDILLDMVLLENQIPLFILDRLLRLMHTAGNPEAFQKEQAMTLALNFFNPEWLTGKPMSIQEFNELKLSLEQEECVHVLDVFRQSLLRARPQQGTNFRHQFQRRVCDKLLPGWLKRWLYRLHANRVPNRIPRRGQVIHRVTELREGGVKFRKQNTNCFWDIRFKNGVLEIPSIWIQDSTMTILLNVTAFEHCHMKMSDAVIASYVVFMECLIKSQKMWATFTIVESFNIFLDMILKLLTCSKAYLKKC</sequence>
<organism evidence="2 3">
    <name type="scientific">Chenopodium quinoa</name>
    <name type="common">Quinoa</name>
    <dbReference type="NCBI Taxonomy" id="63459"/>
    <lineage>
        <taxon>Eukaryota</taxon>
        <taxon>Viridiplantae</taxon>
        <taxon>Streptophyta</taxon>
        <taxon>Embryophyta</taxon>
        <taxon>Tracheophyta</taxon>
        <taxon>Spermatophyta</taxon>
        <taxon>Magnoliopsida</taxon>
        <taxon>eudicotyledons</taxon>
        <taxon>Gunneridae</taxon>
        <taxon>Pentapetalae</taxon>
        <taxon>Caryophyllales</taxon>
        <taxon>Chenopodiaceae</taxon>
        <taxon>Chenopodioideae</taxon>
        <taxon>Atripliceae</taxon>
        <taxon>Chenopodium</taxon>
    </lineage>
</organism>
<dbReference type="InterPro" id="IPR004158">
    <property type="entry name" value="DUF247_pln"/>
</dbReference>
<dbReference type="Pfam" id="PF03140">
    <property type="entry name" value="DUF247"/>
    <property type="match status" value="1"/>
</dbReference>
<evidence type="ECO:0000256" key="1">
    <source>
        <dbReference type="SAM" id="Coils"/>
    </source>
</evidence>
<reference evidence="2" key="2">
    <citation type="submission" date="2021-03" db="UniProtKB">
        <authorList>
            <consortium name="EnsemblPlants"/>
        </authorList>
    </citation>
    <scope>IDENTIFICATION</scope>
</reference>
<keyword evidence="1" id="KW-0175">Coiled coil</keyword>
<dbReference type="EnsemblPlants" id="AUR62001127-RA">
    <property type="protein sequence ID" value="AUR62001127-RA:cds"/>
    <property type="gene ID" value="AUR62001127"/>
</dbReference>
<dbReference type="OMA" id="SAFENCH"/>
<name>A0A803KQ21_CHEQI</name>
<feature type="coiled-coil region" evidence="1">
    <location>
        <begin position="88"/>
        <end position="115"/>
    </location>
</feature>
<proteinExistence type="predicted"/>